<organism evidence="1 2">
    <name type="scientific">Fomitopsis schrenkii</name>
    <name type="common">Brown rot fungus</name>
    <dbReference type="NCBI Taxonomy" id="2126942"/>
    <lineage>
        <taxon>Eukaryota</taxon>
        <taxon>Fungi</taxon>
        <taxon>Dikarya</taxon>
        <taxon>Basidiomycota</taxon>
        <taxon>Agaricomycotina</taxon>
        <taxon>Agaricomycetes</taxon>
        <taxon>Polyporales</taxon>
        <taxon>Fomitopsis</taxon>
    </lineage>
</organism>
<dbReference type="EMBL" id="KE504142">
    <property type="protein sequence ID" value="EPT01423.1"/>
    <property type="molecule type" value="Genomic_DNA"/>
</dbReference>
<evidence type="ECO:0000313" key="1">
    <source>
        <dbReference type="EMBL" id="EPT01423.1"/>
    </source>
</evidence>
<gene>
    <name evidence="1" type="ORF">FOMPIDRAFT_1120664</name>
</gene>
<dbReference type="Gene3D" id="1.10.132.70">
    <property type="match status" value="1"/>
</dbReference>
<accession>S8E9W8</accession>
<name>S8E9W8_FOMSC</name>
<dbReference type="eggNOG" id="KOG1005">
    <property type="taxonomic scope" value="Eukaryota"/>
</dbReference>
<protein>
    <submittedName>
        <fullName evidence="1">Uncharacterized protein</fullName>
    </submittedName>
</protein>
<keyword evidence="2" id="KW-1185">Reference proteome</keyword>
<reference evidence="1 2" key="1">
    <citation type="journal article" date="2012" name="Science">
        <title>The Paleozoic origin of enzymatic lignin decomposition reconstructed from 31 fungal genomes.</title>
        <authorList>
            <person name="Floudas D."/>
            <person name="Binder M."/>
            <person name="Riley R."/>
            <person name="Barry K."/>
            <person name="Blanchette R.A."/>
            <person name="Henrissat B."/>
            <person name="Martinez A.T."/>
            <person name="Otillar R."/>
            <person name="Spatafora J.W."/>
            <person name="Yadav J.S."/>
            <person name="Aerts A."/>
            <person name="Benoit I."/>
            <person name="Boyd A."/>
            <person name="Carlson A."/>
            <person name="Copeland A."/>
            <person name="Coutinho P.M."/>
            <person name="de Vries R.P."/>
            <person name="Ferreira P."/>
            <person name="Findley K."/>
            <person name="Foster B."/>
            <person name="Gaskell J."/>
            <person name="Glotzer D."/>
            <person name="Gorecki P."/>
            <person name="Heitman J."/>
            <person name="Hesse C."/>
            <person name="Hori C."/>
            <person name="Igarashi K."/>
            <person name="Jurgens J.A."/>
            <person name="Kallen N."/>
            <person name="Kersten P."/>
            <person name="Kohler A."/>
            <person name="Kuees U."/>
            <person name="Kumar T.K.A."/>
            <person name="Kuo A."/>
            <person name="LaButti K."/>
            <person name="Larrondo L.F."/>
            <person name="Lindquist E."/>
            <person name="Ling A."/>
            <person name="Lombard V."/>
            <person name="Lucas S."/>
            <person name="Lundell T."/>
            <person name="Martin R."/>
            <person name="McLaughlin D.J."/>
            <person name="Morgenstern I."/>
            <person name="Morin E."/>
            <person name="Murat C."/>
            <person name="Nagy L.G."/>
            <person name="Nolan M."/>
            <person name="Ohm R.A."/>
            <person name="Patyshakuliyeva A."/>
            <person name="Rokas A."/>
            <person name="Ruiz-Duenas F.J."/>
            <person name="Sabat G."/>
            <person name="Salamov A."/>
            <person name="Samejima M."/>
            <person name="Schmutz J."/>
            <person name="Slot J.C."/>
            <person name="St John F."/>
            <person name="Stenlid J."/>
            <person name="Sun H."/>
            <person name="Sun S."/>
            <person name="Syed K."/>
            <person name="Tsang A."/>
            <person name="Wiebenga A."/>
            <person name="Young D."/>
            <person name="Pisabarro A."/>
            <person name="Eastwood D.C."/>
            <person name="Martin F."/>
            <person name="Cullen D."/>
            <person name="Grigoriev I.V."/>
            <person name="Hibbett D.S."/>
        </authorList>
    </citation>
    <scope>NUCLEOTIDE SEQUENCE</scope>
    <source>
        <strain evidence="2">FP-58527</strain>
    </source>
</reference>
<dbReference type="AlphaFoldDB" id="S8E9W8"/>
<dbReference type="InParanoid" id="S8E9W8"/>
<sequence length="147" mass="17188">LFFVDILNLTYPSCYSRRPTAVAEADPTPKDITAHVRHLAKYVFPRQYGLSHPFIEHERTTFQSHKSPDYSNREEEIKKAGSLKTPNRVKSVLHVLDKLLWKHKKCKYKALLEVVCSSKVRACSRFLLNIDTYRFADQDRGEHDVRQ</sequence>
<dbReference type="HOGENOM" id="CLU_1772485_0_0_1"/>
<proteinExistence type="predicted"/>
<dbReference type="OrthoDB" id="289721at2759"/>
<dbReference type="STRING" id="743788.S8E9W8"/>
<evidence type="ECO:0000313" key="2">
    <source>
        <dbReference type="Proteomes" id="UP000015241"/>
    </source>
</evidence>
<feature type="non-terminal residue" evidence="1">
    <location>
        <position position="1"/>
    </location>
</feature>
<dbReference type="Proteomes" id="UP000015241">
    <property type="component" value="Unassembled WGS sequence"/>
</dbReference>